<comment type="subcellular location">
    <subcellularLocation>
        <location evidence="1">Membrane</location>
        <topology evidence="1">Multi-pass membrane protein</topology>
    </subcellularLocation>
</comment>
<name>A0A3D3YKA0_9BACT</name>
<dbReference type="OrthoDB" id="9809646at2"/>
<dbReference type="GO" id="GO:0005886">
    <property type="term" value="C:plasma membrane"/>
    <property type="evidence" value="ECO:0007669"/>
    <property type="project" value="TreeGrafter"/>
</dbReference>
<dbReference type="EMBL" id="AP019735">
    <property type="protein sequence ID" value="BBL04586.1"/>
    <property type="molecule type" value="Genomic_DNA"/>
</dbReference>
<keyword evidence="5" id="KW-0864">Zinc transport</keyword>
<dbReference type="SUPFAM" id="SSF160240">
    <property type="entry name" value="Cation efflux protein cytoplasmic domain-like"/>
    <property type="match status" value="1"/>
</dbReference>
<dbReference type="GeneID" id="78342618"/>
<reference evidence="12" key="1">
    <citation type="submission" date="2019-06" db="EMBL/GenBank/DDBJ databases">
        <title>Alistipes onderdonkii subsp. vulgaris subsp. nov., Alistipes dispar sp. nov. and Alistipes communis sp. nov., isolated from human faeces, and creation of Alistipes onderdonkii subsp. onderdonkii subsp. nov.</title>
        <authorList>
            <person name="Sakamoto M."/>
            <person name="Ikeyama N."/>
            <person name="Ogata Y."/>
            <person name="Suda W."/>
            <person name="Iino T."/>
            <person name="Hattori M."/>
            <person name="Ohkuma M."/>
        </authorList>
    </citation>
    <scope>NUCLEOTIDE SEQUENCE [LARGE SCALE GENOMIC DNA]</scope>
    <source>
        <strain evidence="12">5CBH24</strain>
    </source>
</reference>
<evidence type="ECO:0000313" key="12">
    <source>
        <dbReference type="Proteomes" id="UP000318946"/>
    </source>
</evidence>
<keyword evidence="7" id="KW-0406">Ion transport</keyword>
<evidence type="ECO:0000256" key="6">
    <source>
        <dbReference type="ARBA" id="ARBA00022989"/>
    </source>
</evidence>
<accession>A0A4Y1XMU9</accession>
<accession>A0A3D3YKA0</accession>
<dbReference type="AlphaFoldDB" id="A0A3D3YKA0"/>
<dbReference type="InterPro" id="IPR036837">
    <property type="entry name" value="Cation_efflux_CTD_sf"/>
</dbReference>
<dbReference type="InterPro" id="IPR002524">
    <property type="entry name" value="Cation_efflux"/>
</dbReference>
<dbReference type="GO" id="GO:0005385">
    <property type="term" value="F:zinc ion transmembrane transporter activity"/>
    <property type="evidence" value="ECO:0007669"/>
    <property type="project" value="TreeGrafter"/>
</dbReference>
<evidence type="ECO:0000256" key="4">
    <source>
        <dbReference type="ARBA" id="ARBA00022692"/>
    </source>
</evidence>
<dbReference type="Pfam" id="PF16916">
    <property type="entry name" value="ZT_dimer"/>
    <property type="match status" value="1"/>
</dbReference>
<feature type="domain" description="Cation efflux protein cytoplasmic" evidence="10">
    <location>
        <begin position="219"/>
        <end position="279"/>
    </location>
</feature>
<evidence type="ECO:0000256" key="8">
    <source>
        <dbReference type="ARBA" id="ARBA00023136"/>
    </source>
</evidence>
<keyword evidence="3" id="KW-0813">Transport</keyword>
<dbReference type="InterPro" id="IPR058533">
    <property type="entry name" value="Cation_efflux_TM"/>
</dbReference>
<dbReference type="KEGG" id="acou:A5CBH24_18990"/>
<comment type="similarity">
    <text evidence="2">Belongs to the cation diffusion facilitator (CDF) transporter (TC 2.A.4) family. SLC30A subfamily.</text>
</comment>
<dbReference type="InterPro" id="IPR027470">
    <property type="entry name" value="Cation_efflux_CTD"/>
</dbReference>
<dbReference type="Pfam" id="PF01545">
    <property type="entry name" value="Cation_efflux"/>
    <property type="match status" value="1"/>
</dbReference>
<feature type="domain" description="Cation efflux protein transmembrane" evidence="9">
    <location>
        <begin position="24"/>
        <end position="211"/>
    </location>
</feature>
<accession>A0A4Y1WWE4</accession>
<sequence length="317" mass="34281">MAHSHHDHSHEHVRRLSSLNRAFIAGILLNSVFVAAEFTAGILSNSMGLLSDAGHNLSDVASLLLALLAFRLAQVRPTSRYTYGYRRSTILVSLLNAVILLVAVGAIVVESVRKLLHPEPVGGEVVLWVAGIGVVVNFATALFFLRDKDRDLNVRGAYLHMAADALVSVGVMVSGAVMMATGWYLIDPLVGLLVAAVIVWSTWGLLRDSLRLSLDGVPAGIDYDEVFRTVASQPGVSGVHHLHVWALSTTENALTAHVAVHDLQRMPQLKEALRARLRELGIDHATLEFESDVQPCGEHADCDMEQGRCGGASQPVR</sequence>
<keyword evidence="12" id="KW-1185">Reference proteome</keyword>
<keyword evidence="4" id="KW-0812">Transmembrane</keyword>
<evidence type="ECO:0000256" key="1">
    <source>
        <dbReference type="ARBA" id="ARBA00004141"/>
    </source>
</evidence>
<dbReference type="RefSeq" id="WP_019130001.1">
    <property type="nucleotide sequence ID" value="NZ_AP019735.1"/>
</dbReference>
<organism evidence="11 12">
    <name type="scientific">Alistipes communis</name>
    <dbReference type="NCBI Taxonomy" id="2585118"/>
    <lineage>
        <taxon>Bacteria</taxon>
        <taxon>Pseudomonadati</taxon>
        <taxon>Bacteroidota</taxon>
        <taxon>Bacteroidia</taxon>
        <taxon>Bacteroidales</taxon>
        <taxon>Rikenellaceae</taxon>
        <taxon>Alistipes</taxon>
    </lineage>
</organism>
<keyword evidence="5" id="KW-0862">Zinc</keyword>
<dbReference type="STRING" id="1118061.GCA_000311925_00786"/>
<evidence type="ECO:0000259" key="9">
    <source>
        <dbReference type="Pfam" id="PF01545"/>
    </source>
</evidence>
<protein>
    <submittedName>
        <fullName evidence="11">Cation efflux system protein</fullName>
    </submittedName>
</protein>
<keyword evidence="6" id="KW-1133">Transmembrane helix</keyword>
<dbReference type="Proteomes" id="UP000318946">
    <property type="component" value="Chromosome"/>
</dbReference>
<dbReference type="PANTHER" id="PTHR11562">
    <property type="entry name" value="CATION EFFLUX PROTEIN/ ZINC TRANSPORTER"/>
    <property type="match status" value="1"/>
</dbReference>
<evidence type="ECO:0000256" key="3">
    <source>
        <dbReference type="ARBA" id="ARBA00022448"/>
    </source>
</evidence>
<keyword evidence="8" id="KW-0472">Membrane</keyword>
<dbReference type="InterPro" id="IPR050681">
    <property type="entry name" value="CDF/SLC30A"/>
</dbReference>
<evidence type="ECO:0000256" key="2">
    <source>
        <dbReference type="ARBA" id="ARBA00008873"/>
    </source>
</evidence>
<dbReference type="NCBIfam" id="TIGR01297">
    <property type="entry name" value="CDF"/>
    <property type="match status" value="1"/>
</dbReference>
<dbReference type="PANTHER" id="PTHR11562:SF17">
    <property type="entry name" value="RE54080P-RELATED"/>
    <property type="match status" value="1"/>
</dbReference>
<dbReference type="Gene3D" id="1.20.1510.10">
    <property type="entry name" value="Cation efflux protein transmembrane domain"/>
    <property type="match status" value="1"/>
</dbReference>
<dbReference type="SUPFAM" id="SSF161111">
    <property type="entry name" value="Cation efflux protein transmembrane domain-like"/>
    <property type="match status" value="1"/>
</dbReference>
<evidence type="ECO:0000259" key="10">
    <source>
        <dbReference type="Pfam" id="PF16916"/>
    </source>
</evidence>
<evidence type="ECO:0000256" key="7">
    <source>
        <dbReference type="ARBA" id="ARBA00023065"/>
    </source>
</evidence>
<proteinExistence type="inferred from homology"/>
<dbReference type="InterPro" id="IPR027469">
    <property type="entry name" value="Cation_efflux_TMD_sf"/>
</dbReference>
<gene>
    <name evidence="11" type="ORF">A5CBH24_18990</name>
</gene>
<evidence type="ECO:0000256" key="5">
    <source>
        <dbReference type="ARBA" id="ARBA00022906"/>
    </source>
</evidence>
<evidence type="ECO:0000313" key="11">
    <source>
        <dbReference type="EMBL" id="BBL04586.1"/>
    </source>
</evidence>